<feature type="chain" id="PRO_5021421116" evidence="1">
    <location>
        <begin position="25"/>
        <end position="115"/>
    </location>
</feature>
<protein>
    <submittedName>
        <fullName evidence="2">Uncharacterized protein</fullName>
    </submittedName>
</protein>
<feature type="signal peptide" evidence="1">
    <location>
        <begin position="1"/>
        <end position="24"/>
    </location>
</feature>
<dbReference type="PROSITE" id="PS51257">
    <property type="entry name" value="PROKAR_LIPOPROTEIN"/>
    <property type="match status" value="1"/>
</dbReference>
<reference evidence="2 3" key="1">
    <citation type="submission" date="2019-06" db="EMBL/GenBank/DDBJ databases">
        <authorList>
            <person name="Rodrigo-Torres L."/>
            <person name="Arahal R. D."/>
            <person name="Lucena T."/>
        </authorList>
    </citation>
    <scope>NUCLEOTIDE SEQUENCE [LARGE SCALE GENOMIC DNA]</scope>
    <source>
        <strain evidence="2 3">SB0023/3</strain>
    </source>
</reference>
<proteinExistence type="predicted"/>
<accession>A0A509EF49</accession>
<evidence type="ECO:0000256" key="1">
    <source>
        <dbReference type="SAM" id="SignalP"/>
    </source>
</evidence>
<keyword evidence="3" id="KW-1185">Reference proteome</keyword>
<dbReference type="RefSeq" id="WP_142583222.1">
    <property type="nucleotide sequence ID" value="NZ_CABFPH010000029.1"/>
</dbReference>
<dbReference type="AlphaFoldDB" id="A0A509EF49"/>
<organism evidence="2 3">
    <name type="scientific">Methylobacterium symbioticum</name>
    <dbReference type="NCBI Taxonomy" id="2584084"/>
    <lineage>
        <taxon>Bacteria</taxon>
        <taxon>Pseudomonadati</taxon>
        <taxon>Pseudomonadota</taxon>
        <taxon>Alphaproteobacteria</taxon>
        <taxon>Hyphomicrobiales</taxon>
        <taxon>Methylobacteriaceae</taxon>
        <taxon>Methylobacterium</taxon>
    </lineage>
</organism>
<gene>
    <name evidence="2" type="ORF">MET9862_02442</name>
</gene>
<keyword evidence="1" id="KW-0732">Signal</keyword>
<dbReference type="OrthoDB" id="8003955at2"/>
<evidence type="ECO:0000313" key="2">
    <source>
        <dbReference type="EMBL" id="VUD71853.1"/>
    </source>
</evidence>
<evidence type="ECO:0000313" key="3">
    <source>
        <dbReference type="Proteomes" id="UP000410984"/>
    </source>
</evidence>
<sequence>MRTVLLVGVVGCVAAACLGHAVTAAECRTPPLDTRGNVASAVLVCLPPAPGFVAGALACPVGIEGPDCTAENATDVVHMPVAHETECGHVGQVLATSLSLAPGQRHKITCERRKG</sequence>
<dbReference type="Proteomes" id="UP000410984">
    <property type="component" value="Unassembled WGS sequence"/>
</dbReference>
<name>A0A509EF49_9HYPH</name>
<dbReference type="EMBL" id="CABFPH010000029">
    <property type="protein sequence ID" value="VUD71853.1"/>
    <property type="molecule type" value="Genomic_DNA"/>
</dbReference>